<feature type="transmembrane region" description="Helical" evidence="5">
    <location>
        <begin position="298"/>
        <end position="315"/>
    </location>
</feature>
<gene>
    <name evidence="6" type="ORF">H310_02679</name>
</gene>
<dbReference type="VEuPathDB" id="FungiDB:H310_02679"/>
<protein>
    <submittedName>
        <fullName evidence="6">Uncharacterized protein</fullName>
    </submittedName>
</protein>
<dbReference type="SMART" id="SM00028">
    <property type="entry name" value="TPR"/>
    <property type="match status" value="2"/>
</dbReference>
<keyword evidence="5" id="KW-1133">Transmembrane helix</keyword>
<dbReference type="InterPro" id="IPR047150">
    <property type="entry name" value="SGT"/>
</dbReference>
<feature type="transmembrane region" description="Helical" evidence="5">
    <location>
        <begin position="322"/>
        <end position="341"/>
    </location>
</feature>
<evidence type="ECO:0000256" key="1">
    <source>
        <dbReference type="ARBA" id="ARBA00022737"/>
    </source>
</evidence>
<dbReference type="PANTHER" id="PTHR45831:SF2">
    <property type="entry name" value="LD24721P"/>
    <property type="match status" value="1"/>
</dbReference>
<dbReference type="SUPFAM" id="SSF48452">
    <property type="entry name" value="TPR-like"/>
    <property type="match status" value="1"/>
</dbReference>
<dbReference type="PROSITE" id="PS50005">
    <property type="entry name" value="TPR"/>
    <property type="match status" value="1"/>
</dbReference>
<feature type="transmembrane region" description="Helical" evidence="5">
    <location>
        <begin position="225"/>
        <end position="246"/>
    </location>
</feature>
<feature type="transmembrane region" description="Helical" evidence="5">
    <location>
        <begin position="266"/>
        <end position="286"/>
    </location>
</feature>
<dbReference type="GO" id="GO:0006620">
    <property type="term" value="P:post-translational protein targeting to endoplasmic reticulum membrane"/>
    <property type="evidence" value="ECO:0007669"/>
    <property type="project" value="TreeGrafter"/>
</dbReference>
<evidence type="ECO:0000313" key="6">
    <source>
        <dbReference type="EMBL" id="ETW06416.1"/>
    </source>
</evidence>
<dbReference type="GeneID" id="20079729"/>
<dbReference type="AlphaFoldDB" id="A0A024UJ33"/>
<organism evidence="6">
    <name type="scientific">Aphanomyces invadans</name>
    <dbReference type="NCBI Taxonomy" id="157072"/>
    <lineage>
        <taxon>Eukaryota</taxon>
        <taxon>Sar</taxon>
        <taxon>Stramenopiles</taxon>
        <taxon>Oomycota</taxon>
        <taxon>Saprolegniomycetes</taxon>
        <taxon>Saprolegniales</taxon>
        <taxon>Verrucalvaceae</taxon>
        <taxon>Aphanomyces</taxon>
    </lineage>
</organism>
<dbReference type="Gene3D" id="1.25.40.10">
    <property type="entry name" value="Tetratricopeptide repeat domain"/>
    <property type="match status" value="1"/>
</dbReference>
<dbReference type="GO" id="GO:0072380">
    <property type="term" value="C:TRC complex"/>
    <property type="evidence" value="ECO:0007669"/>
    <property type="project" value="TreeGrafter"/>
</dbReference>
<name>A0A024UJ33_9STRA</name>
<dbReference type="GO" id="GO:0016020">
    <property type="term" value="C:membrane"/>
    <property type="evidence" value="ECO:0007669"/>
    <property type="project" value="TreeGrafter"/>
</dbReference>
<dbReference type="InterPro" id="IPR019734">
    <property type="entry name" value="TPR_rpt"/>
</dbReference>
<keyword evidence="5" id="KW-0472">Membrane</keyword>
<dbReference type="STRING" id="157072.A0A024UJ33"/>
<dbReference type="EMBL" id="KI913955">
    <property type="protein sequence ID" value="ETW06416.1"/>
    <property type="molecule type" value="Genomic_DNA"/>
</dbReference>
<dbReference type="InterPro" id="IPR011990">
    <property type="entry name" value="TPR-like_helical_dom_sf"/>
</dbReference>
<dbReference type="eggNOG" id="ENOG502QUDS">
    <property type="taxonomic scope" value="Eukaryota"/>
</dbReference>
<evidence type="ECO:0000256" key="5">
    <source>
        <dbReference type="SAM" id="Phobius"/>
    </source>
</evidence>
<dbReference type="OrthoDB" id="2335338at2759"/>
<feature type="region of interest" description="Disordered" evidence="4">
    <location>
        <begin position="131"/>
        <end position="160"/>
    </location>
</feature>
<evidence type="ECO:0000256" key="4">
    <source>
        <dbReference type="SAM" id="MobiDB-lite"/>
    </source>
</evidence>
<proteinExistence type="predicted"/>
<dbReference type="RefSeq" id="XP_008864491.1">
    <property type="nucleotide sequence ID" value="XM_008866269.1"/>
</dbReference>
<feature type="repeat" description="TPR" evidence="3">
    <location>
        <begin position="57"/>
        <end position="90"/>
    </location>
</feature>
<evidence type="ECO:0000256" key="2">
    <source>
        <dbReference type="ARBA" id="ARBA00022803"/>
    </source>
</evidence>
<reference evidence="6" key="1">
    <citation type="submission" date="2013-12" db="EMBL/GenBank/DDBJ databases">
        <title>The Genome Sequence of Aphanomyces invadans NJM9701.</title>
        <authorList>
            <consortium name="The Broad Institute Genomics Platform"/>
            <person name="Russ C."/>
            <person name="Tyler B."/>
            <person name="van West P."/>
            <person name="Dieguez-Uribeondo J."/>
            <person name="Young S.K."/>
            <person name="Zeng Q."/>
            <person name="Gargeya S."/>
            <person name="Fitzgerald M."/>
            <person name="Abouelleil A."/>
            <person name="Alvarado L."/>
            <person name="Chapman S.B."/>
            <person name="Gainer-Dewar J."/>
            <person name="Goldberg J."/>
            <person name="Griggs A."/>
            <person name="Gujja S."/>
            <person name="Hansen M."/>
            <person name="Howarth C."/>
            <person name="Imamovic A."/>
            <person name="Ireland A."/>
            <person name="Larimer J."/>
            <person name="McCowan C."/>
            <person name="Murphy C."/>
            <person name="Pearson M."/>
            <person name="Poon T.W."/>
            <person name="Priest M."/>
            <person name="Roberts A."/>
            <person name="Saif S."/>
            <person name="Shea T."/>
            <person name="Sykes S."/>
            <person name="Wortman J."/>
            <person name="Nusbaum C."/>
            <person name="Birren B."/>
        </authorList>
    </citation>
    <scope>NUCLEOTIDE SEQUENCE [LARGE SCALE GENOMIC DNA]</scope>
    <source>
        <strain evidence="6">NJM9701</strain>
    </source>
</reference>
<feature type="transmembrane region" description="Helical" evidence="5">
    <location>
        <begin position="504"/>
        <end position="525"/>
    </location>
</feature>
<feature type="compositionally biased region" description="Polar residues" evidence="4">
    <location>
        <begin position="149"/>
        <end position="160"/>
    </location>
</feature>
<accession>A0A024UJ33</accession>
<evidence type="ECO:0000256" key="3">
    <source>
        <dbReference type="PROSITE-ProRule" id="PRU00339"/>
    </source>
</evidence>
<dbReference type="GO" id="GO:0060090">
    <property type="term" value="F:molecular adaptor activity"/>
    <property type="evidence" value="ECO:0007669"/>
    <property type="project" value="TreeGrafter"/>
</dbReference>
<keyword evidence="1" id="KW-0677">Repeat</keyword>
<keyword evidence="2 3" id="KW-0802">TPR repeat</keyword>
<sequence length="649" mass="70207">MLDDDRAAIEKWSLELQSCPTSISALRHRGAAYLQLGQSKDAEQDARTWLTLQPSSGLAFGLLGEALLQQAHNDDAVKAFKHAVALDANDASLQNGLHRARVAVLDALAEDDTVPAFQPTAIPVIVVSASTQPATTPPSAPTYPVSSAMQSNDDTASTQPSASFTTQIVATPPTTLFTPVSPKSVVVALLLDILNNLSSASPQLLQSSLCFAVGVAAWCMHRVRVLSVVVGLATALILVPTCRRCIMDFFTRRLTRWLAKSSNKLYDVALLPCILMLLPTLLRLIGLVNLFSFIHNDLSLACGVVLYLTTALFLTREMHPKLVKAGLHVIVVLYWVVLMGHTPDLFRFIPPVALELAGYCLESISPGAVHDATKRALAKHVAAASSQLNVWGLLALGHWAIGACASSRSCRDSYDVLVDFWNQPSTLSVDDIVSTFQTFQTSAVELFQAEILAHRRRTGAIDPGDRDEYAILVAYVAKTVRDLPPPRAVAILVVLVRRCGHMVVFAWLVVFGGKVCFALVPLMVLELDELRMVRRMCQQEAGDTSDTLDMIGMTSPPLLAVWSNLKAGAYCLECSVIATQTVTAASSAASLASKLSGLATTVVSVRRDGLAPHVESMLDATLSLYESRHLVRPILKAWAGVLAFWQRRS</sequence>
<dbReference type="PANTHER" id="PTHR45831">
    <property type="entry name" value="LD24721P"/>
    <property type="match status" value="1"/>
</dbReference>
<keyword evidence="5" id="KW-0812">Transmembrane</keyword>